<evidence type="ECO:0000256" key="3">
    <source>
        <dbReference type="ARBA" id="ARBA00022989"/>
    </source>
</evidence>
<dbReference type="InterPro" id="IPR005829">
    <property type="entry name" value="Sugar_transporter_CS"/>
</dbReference>
<dbReference type="Proteomes" id="UP000288716">
    <property type="component" value="Unassembled WGS sequence"/>
</dbReference>
<dbReference type="STRING" id="299467.A0A443RZQ3"/>
<feature type="transmembrane region" description="Helical" evidence="5">
    <location>
        <begin position="148"/>
        <end position="166"/>
    </location>
</feature>
<comment type="subcellular location">
    <subcellularLocation>
        <location evidence="1">Membrane</location>
        <topology evidence="1">Multi-pass membrane protein</topology>
    </subcellularLocation>
</comment>
<evidence type="ECO:0000313" key="7">
    <source>
        <dbReference type="EMBL" id="RWS20762.1"/>
    </source>
</evidence>
<dbReference type="InterPro" id="IPR050549">
    <property type="entry name" value="MFS_Trehalose_Transporter"/>
</dbReference>
<dbReference type="EMBL" id="NCKV01015631">
    <property type="protein sequence ID" value="RWS20762.1"/>
    <property type="molecule type" value="Genomic_DNA"/>
</dbReference>
<dbReference type="PANTHER" id="PTHR48021">
    <property type="match status" value="1"/>
</dbReference>
<keyword evidence="3 5" id="KW-1133">Transmembrane helix</keyword>
<proteinExistence type="predicted"/>
<evidence type="ECO:0000256" key="1">
    <source>
        <dbReference type="ARBA" id="ARBA00004141"/>
    </source>
</evidence>
<organism evidence="7 8">
    <name type="scientific">Leptotrombidium deliense</name>
    <dbReference type="NCBI Taxonomy" id="299467"/>
    <lineage>
        <taxon>Eukaryota</taxon>
        <taxon>Metazoa</taxon>
        <taxon>Ecdysozoa</taxon>
        <taxon>Arthropoda</taxon>
        <taxon>Chelicerata</taxon>
        <taxon>Arachnida</taxon>
        <taxon>Acari</taxon>
        <taxon>Acariformes</taxon>
        <taxon>Trombidiformes</taxon>
        <taxon>Prostigmata</taxon>
        <taxon>Anystina</taxon>
        <taxon>Parasitengona</taxon>
        <taxon>Trombiculoidea</taxon>
        <taxon>Trombiculidae</taxon>
        <taxon>Leptotrombidium</taxon>
    </lineage>
</organism>
<dbReference type="SUPFAM" id="SSF103473">
    <property type="entry name" value="MFS general substrate transporter"/>
    <property type="match status" value="1"/>
</dbReference>
<dbReference type="OrthoDB" id="6339427at2759"/>
<keyword evidence="4 5" id="KW-0472">Membrane</keyword>
<reference evidence="7 8" key="1">
    <citation type="journal article" date="2018" name="Gigascience">
        <title>Genomes of trombidid mites reveal novel predicted allergens and laterally-transferred genes associated with secondary metabolism.</title>
        <authorList>
            <person name="Dong X."/>
            <person name="Chaisiri K."/>
            <person name="Xia D."/>
            <person name="Armstrong S.D."/>
            <person name="Fang Y."/>
            <person name="Donnelly M.J."/>
            <person name="Kadowaki T."/>
            <person name="McGarry J.W."/>
            <person name="Darby A.C."/>
            <person name="Makepeace B.L."/>
        </authorList>
    </citation>
    <scope>NUCLEOTIDE SEQUENCE [LARGE SCALE GENOMIC DNA]</scope>
    <source>
        <strain evidence="7">UoL-UT</strain>
    </source>
</reference>
<dbReference type="InterPro" id="IPR005828">
    <property type="entry name" value="MFS_sugar_transport-like"/>
</dbReference>
<feature type="non-terminal residue" evidence="7">
    <location>
        <position position="185"/>
    </location>
</feature>
<dbReference type="VEuPathDB" id="VectorBase:LDEU011278"/>
<comment type="caution">
    <text evidence="7">The sequence shown here is derived from an EMBL/GenBank/DDBJ whole genome shotgun (WGS) entry which is preliminary data.</text>
</comment>
<evidence type="ECO:0000313" key="8">
    <source>
        <dbReference type="Proteomes" id="UP000288716"/>
    </source>
</evidence>
<dbReference type="GO" id="GO:0022857">
    <property type="term" value="F:transmembrane transporter activity"/>
    <property type="evidence" value="ECO:0007669"/>
    <property type="project" value="InterPro"/>
</dbReference>
<dbReference type="InterPro" id="IPR020846">
    <property type="entry name" value="MFS_dom"/>
</dbReference>
<protein>
    <submittedName>
        <fullName evidence="7">Facilitated trehalose transporter Tret1-like protein</fullName>
    </submittedName>
</protein>
<feature type="domain" description="Major facilitator superfamily (MFS) profile" evidence="6">
    <location>
        <begin position="18"/>
        <end position="185"/>
    </location>
</feature>
<dbReference type="Pfam" id="PF00083">
    <property type="entry name" value="Sugar_tr"/>
    <property type="match status" value="1"/>
</dbReference>
<evidence type="ECO:0000256" key="4">
    <source>
        <dbReference type="ARBA" id="ARBA00023136"/>
    </source>
</evidence>
<accession>A0A443RZQ3</accession>
<feature type="transmembrane region" description="Helical" evidence="5">
    <location>
        <begin position="90"/>
        <end position="110"/>
    </location>
</feature>
<feature type="transmembrane region" description="Helical" evidence="5">
    <location>
        <begin position="63"/>
        <end position="83"/>
    </location>
</feature>
<sequence>MSQDTTLLITTEISSLPKYYLPSIAAWFGSLAIGTIVGYTSPGIPSIEDIHSHLQISKSSENWLGSLMPLGASLGALIAAVIVDKLGRKFTLMLASIPCVFGWLIMAYAINVYVLLIGRFATGLSVGFISMSAPLYIAETSSPKTRGFFGSGFQLWVTIGVFLVYLKGIYLPWSWLAVSNTIYPI</sequence>
<name>A0A443RZQ3_9ACAR</name>
<dbReference type="PROSITE" id="PS00216">
    <property type="entry name" value="SUGAR_TRANSPORT_1"/>
    <property type="match status" value="1"/>
</dbReference>
<dbReference type="AlphaFoldDB" id="A0A443RZQ3"/>
<feature type="transmembrane region" description="Helical" evidence="5">
    <location>
        <begin position="20"/>
        <end position="39"/>
    </location>
</feature>
<dbReference type="PROSITE" id="PS50850">
    <property type="entry name" value="MFS"/>
    <property type="match status" value="1"/>
</dbReference>
<dbReference type="PANTHER" id="PTHR48021:SF1">
    <property type="entry name" value="GH07001P-RELATED"/>
    <property type="match status" value="1"/>
</dbReference>
<dbReference type="Gene3D" id="1.20.1250.20">
    <property type="entry name" value="MFS general substrate transporter like domains"/>
    <property type="match status" value="1"/>
</dbReference>
<feature type="transmembrane region" description="Helical" evidence="5">
    <location>
        <begin position="116"/>
        <end position="136"/>
    </location>
</feature>
<evidence type="ECO:0000259" key="6">
    <source>
        <dbReference type="PROSITE" id="PS50850"/>
    </source>
</evidence>
<dbReference type="GO" id="GO:0016020">
    <property type="term" value="C:membrane"/>
    <property type="evidence" value="ECO:0007669"/>
    <property type="project" value="UniProtKB-SubCell"/>
</dbReference>
<evidence type="ECO:0000256" key="5">
    <source>
        <dbReference type="SAM" id="Phobius"/>
    </source>
</evidence>
<keyword evidence="2 5" id="KW-0812">Transmembrane</keyword>
<dbReference type="InterPro" id="IPR036259">
    <property type="entry name" value="MFS_trans_sf"/>
</dbReference>
<keyword evidence="8" id="KW-1185">Reference proteome</keyword>
<gene>
    <name evidence="7" type="ORF">B4U80_04046</name>
</gene>
<evidence type="ECO:0000256" key="2">
    <source>
        <dbReference type="ARBA" id="ARBA00022692"/>
    </source>
</evidence>